<organism evidence="4 5">
    <name type="scientific">Frigoriflavimonas asaccharolytica</name>
    <dbReference type="NCBI Taxonomy" id="2735899"/>
    <lineage>
        <taxon>Bacteria</taxon>
        <taxon>Pseudomonadati</taxon>
        <taxon>Bacteroidota</taxon>
        <taxon>Flavobacteriia</taxon>
        <taxon>Flavobacteriales</taxon>
        <taxon>Weeksellaceae</taxon>
        <taxon>Frigoriflavimonas</taxon>
    </lineage>
</organism>
<dbReference type="CDD" id="cd02440">
    <property type="entry name" value="AdoMet_MTases"/>
    <property type="match status" value="1"/>
</dbReference>
<sequence>MKAFIFQQFSINQDEKVFRVGTDAVLLGSFADVLGKTNVLEIGCGTGIISMMLAQRNQNAEILAIDIDENAVELAEINFINSIFSKRLQVKSADYTKFNTENLFDLIVCNPPYFEVNPSEKDILARQKLALNFEDLIKNASKILNKNGLFSVIIPAEDFVNFNQIATENLLYLKKKIEIFGIEGGTLKRVLLEFSKEKFTTEILKFTIEKSPRKYSEAYLELTKEFHLFGK</sequence>
<dbReference type="GO" id="GO:0032259">
    <property type="term" value="P:methylation"/>
    <property type="evidence" value="ECO:0007669"/>
    <property type="project" value="UniProtKB-KW"/>
</dbReference>
<evidence type="ECO:0000259" key="3">
    <source>
        <dbReference type="Pfam" id="PF05175"/>
    </source>
</evidence>
<evidence type="ECO:0000313" key="4">
    <source>
        <dbReference type="EMBL" id="NRS93420.1"/>
    </source>
</evidence>
<keyword evidence="4" id="KW-0808">Transferase</keyword>
<dbReference type="EMBL" id="JABSNO010000021">
    <property type="protein sequence ID" value="NRS93420.1"/>
    <property type="molecule type" value="Genomic_DNA"/>
</dbReference>
<dbReference type="InterPro" id="IPR002052">
    <property type="entry name" value="DNA_methylase_N6_adenine_CS"/>
</dbReference>
<dbReference type="Gene3D" id="3.40.50.150">
    <property type="entry name" value="Vaccinia Virus protein VP39"/>
    <property type="match status" value="1"/>
</dbReference>
<dbReference type="InterPro" id="IPR007848">
    <property type="entry name" value="Small_mtfrase_dom"/>
</dbReference>
<dbReference type="InterPro" id="IPR029063">
    <property type="entry name" value="SAM-dependent_MTases_sf"/>
</dbReference>
<dbReference type="RefSeq" id="WP_173779983.1">
    <property type="nucleotide sequence ID" value="NZ_JABSNO010000021.1"/>
</dbReference>
<dbReference type="PANTHER" id="PTHR47739:SF1">
    <property type="entry name" value="TRNA1(VAL) (ADENINE(37)-N6)-METHYLTRANSFERASE"/>
    <property type="match status" value="1"/>
</dbReference>
<gene>
    <name evidence="4" type="ORF">HNQ03_002510</name>
</gene>
<reference evidence="4" key="1">
    <citation type="submission" date="2020-05" db="EMBL/GenBank/DDBJ databases">
        <title>Genomic Encyclopedia of Type Strains, Phase IV (KMG-V): Genome sequencing to study the core and pangenomes of soil and plant-associated prokaryotes.</title>
        <authorList>
            <person name="Whitman W."/>
        </authorList>
    </citation>
    <scope>NUCLEOTIDE SEQUENCE</scope>
    <source>
        <strain evidence="4">16F</strain>
    </source>
</reference>
<keyword evidence="2" id="KW-0949">S-adenosyl-L-methionine</keyword>
<evidence type="ECO:0000313" key="5">
    <source>
        <dbReference type="Proteomes" id="UP000610746"/>
    </source>
</evidence>
<protein>
    <submittedName>
        <fullName evidence="4">tRNA1Val (Adenine37-N6)-methyltransferase</fullName>
        <ecNumber evidence="4">2.1.1.223</ecNumber>
    </submittedName>
</protein>
<comment type="caution">
    <text evidence="4">The sequence shown here is derived from an EMBL/GenBank/DDBJ whole genome shotgun (WGS) entry which is preliminary data.</text>
</comment>
<dbReference type="SUPFAM" id="SSF53335">
    <property type="entry name" value="S-adenosyl-L-methionine-dependent methyltransferases"/>
    <property type="match status" value="1"/>
</dbReference>
<evidence type="ECO:0000256" key="2">
    <source>
        <dbReference type="ARBA" id="ARBA00022691"/>
    </source>
</evidence>
<proteinExistence type="predicted"/>
<keyword evidence="5" id="KW-1185">Reference proteome</keyword>
<dbReference type="EC" id="2.1.1.223" evidence="4"/>
<dbReference type="GO" id="GO:0008170">
    <property type="term" value="F:N-methyltransferase activity"/>
    <property type="evidence" value="ECO:0007669"/>
    <property type="project" value="UniProtKB-ARBA"/>
</dbReference>
<dbReference type="GO" id="GO:0008757">
    <property type="term" value="F:S-adenosylmethionine-dependent methyltransferase activity"/>
    <property type="evidence" value="ECO:0007669"/>
    <property type="project" value="UniProtKB-ARBA"/>
</dbReference>
<keyword evidence="1 4" id="KW-0489">Methyltransferase</keyword>
<dbReference type="Pfam" id="PF05175">
    <property type="entry name" value="MTS"/>
    <property type="match status" value="1"/>
</dbReference>
<name>A0A8J8K674_9FLAO</name>
<dbReference type="Proteomes" id="UP000610746">
    <property type="component" value="Unassembled WGS sequence"/>
</dbReference>
<dbReference type="PROSITE" id="PS00092">
    <property type="entry name" value="N6_MTASE"/>
    <property type="match status" value="1"/>
</dbReference>
<dbReference type="AlphaFoldDB" id="A0A8J8K674"/>
<dbReference type="InterPro" id="IPR050210">
    <property type="entry name" value="tRNA_Adenine-N(6)_MTase"/>
</dbReference>
<accession>A0A8J8K674</accession>
<dbReference type="PANTHER" id="PTHR47739">
    <property type="entry name" value="TRNA1(VAL) (ADENINE(37)-N6)-METHYLTRANSFERASE"/>
    <property type="match status" value="1"/>
</dbReference>
<evidence type="ECO:0000256" key="1">
    <source>
        <dbReference type="ARBA" id="ARBA00022603"/>
    </source>
</evidence>
<feature type="domain" description="Methyltransferase small" evidence="3">
    <location>
        <begin position="25"/>
        <end position="154"/>
    </location>
</feature>
<dbReference type="GO" id="GO:0003676">
    <property type="term" value="F:nucleic acid binding"/>
    <property type="evidence" value="ECO:0007669"/>
    <property type="project" value="InterPro"/>
</dbReference>
<dbReference type="PRINTS" id="PR00507">
    <property type="entry name" value="N12N6MTFRASE"/>
</dbReference>